<dbReference type="EMBL" id="JPKZ01002777">
    <property type="protein sequence ID" value="KHN75169.1"/>
    <property type="molecule type" value="Genomic_DNA"/>
</dbReference>
<name>A0A0B2V0Z1_TOXCA</name>
<reference evidence="1 2" key="1">
    <citation type="submission" date="2014-11" db="EMBL/GenBank/DDBJ databases">
        <title>Genetic blueprint of the zoonotic pathogen Toxocara canis.</title>
        <authorList>
            <person name="Zhu X.-Q."/>
            <person name="Korhonen P.K."/>
            <person name="Cai H."/>
            <person name="Young N.D."/>
            <person name="Nejsum P."/>
            <person name="von Samson-Himmelstjerna G."/>
            <person name="Boag P.R."/>
            <person name="Tan P."/>
            <person name="Li Q."/>
            <person name="Min J."/>
            <person name="Yang Y."/>
            <person name="Wang X."/>
            <person name="Fang X."/>
            <person name="Hall R.S."/>
            <person name="Hofmann A."/>
            <person name="Sternberg P.W."/>
            <person name="Jex A.R."/>
            <person name="Gasser R.B."/>
        </authorList>
    </citation>
    <scope>NUCLEOTIDE SEQUENCE [LARGE SCALE GENOMIC DNA]</scope>
    <source>
        <strain evidence="1">PN_DK_2014</strain>
    </source>
</reference>
<accession>A0A0B2V0Z1</accession>
<proteinExistence type="predicted"/>
<organism evidence="1 2">
    <name type="scientific">Toxocara canis</name>
    <name type="common">Canine roundworm</name>
    <dbReference type="NCBI Taxonomy" id="6265"/>
    <lineage>
        <taxon>Eukaryota</taxon>
        <taxon>Metazoa</taxon>
        <taxon>Ecdysozoa</taxon>
        <taxon>Nematoda</taxon>
        <taxon>Chromadorea</taxon>
        <taxon>Rhabditida</taxon>
        <taxon>Spirurina</taxon>
        <taxon>Ascaridomorpha</taxon>
        <taxon>Ascaridoidea</taxon>
        <taxon>Toxocaridae</taxon>
        <taxon>Toxocara</taxon>
    </lineage>
</organism>
<gene>
    <name evidence="1" type="ORF">Tcan_03407</name>
</gene>
<comment type="caution">
    <text evidence="1">The sequence shown here is derived from an EMBL/GenBank/DDBJ whole genome shotgun (WGS) entry which is preliminary data.</text>
</comment>
<evidence type="ECO:0000313" key="2">
    <source>
        <dbReference type="Proteomes" id="UP000031036"/>
    </source>
</evidence>
<protein>
    <submittedName>
        <fullName evidence="1">Uncharacterized protein</fullName>
    </submittedName>
</protein>
<dbReference type="AlphaFoldDB" id="A0A0B2V0Z1"/>
<dbReference type="Proteomes" id="UP000031036">
    <property type="component" value="Unassembled WGS sequence"/>
</dbReference>
<keyword evidence="2" id="KW-1185">Reference proteome</keyword>
<evidence type="ECO:0000313" key="1">
    <source>
        <dbReference type="EMBL" id="KHN75169.1"/>
    </source>
</evidence>
<sequence>MRVRQDRRNARSRKDDRPYGKNYELFGTLQHLAELVNMTARSTMQSPAYTYVPRNYATDELKYDRVLRRKAEQENKKAEVVCLAIRDGTSALNVEHCEGGNQMIHTRDKSFEGKYKYSILPKNLVLNKPDAILYGMRDDRAILFATVHDILQMHDDYPFHDKLQYSYSKSVLQYNFEVLLMNIDGLPEMFTIQQSGGIGDRRRTILTHIKMFHSRIGPINKHHILTKYDDYKSHEVVLVSVDDDDLKYWFKVEYASGEDVLYGYSEGSAFKDRIILKRFKKEVHFVGFKREPAEDSYSAFRSKASALIETVKGNRQYKWYRDHHRFSSKRLVAAVIFLRLQRERFKKEVHFVGFKREPAEDSYSAFRSKASALIETVKGNRQYKWIVRNQFVRDSASFECIARITYRFSLNILYTRRQRLIDQIHYLKQPNLLYKIAKEERIRALSPGTQIVLSSRGWLCSFRITQNTMLAAILKTLRQWHWCHVSGCLIKSEGEQVLLASATGEETVVVITSKKEVRYGVYYTRPSDRTNFVCHALNRKDLTVVPDVKGPILAVDLNAEEKTLAIFESRYAASKLHLKTGKKQKRSAGLELTDHFLKNLASFWAIPGLLPWQIEKNYALYKDEKGIRQVFNPLQSGGETRQLATISSRYVDYMLHFSPSKIDLELRFLMDFNEKPFIKITIEYERESLNLVYVEGDEVHYKVPNRHSDPCKLTFAKRRIEVDAEQQFYDLPINSYALRTTWSN</sequence>